<evidence type="ECO:0000313" key="4">
    <source>
        <dbReference type="EMBL" id="ULT85271.1"/>
    </source>
</evidence>
<feature type="region of interest" description="Disordered" evidence="2">
    <location>
        <begin position="1"/>
        <end position="29"/>
    </location>
</feature>
<feature type="transmembrane region" description="Helical" evidence="3">
    <location>
        <begin position="375"/>
        <end position="396"/>
    </location>
</feature>
<keyword evidence="1" id="KW-0175">Coiled coil</keyword>
<dbReference type="AlphaFoldDB" id="A0AAE8ZVT1"/>
<keyword evidence="3" id="KW-1133">Transmembrane helix</keyword>
<dbReference type="EMBL" id="CP090896">
    <property type="protein sequence ID" value="ULT85271.1"/>
    <property type="molecule type" value="Genomic_DNA"/>
</dbReference>
<feature type="compositionally biased region" description="Basic and acidic residues" evidence="2">
    <location>
        <begin position="9"/>
        <end position="26"/>
    </location>
</feature>
<feature type="transmembrane region" description="Helical" evidence="3">
    <location>
        <begin position="308"/>
        <end position="328"/>
    </location>
</feature>
<dbReference type="Proteomes" id="UP000827892">
    <property type="component" value="Chromosome X"/>
</dbReference>
<evidence type="ECO:0000256" key="3">
    <source>
        <dbReference type="SAM" id="Phobius"/>
    </source>
</evidence>
<evidence type="ECO:0000256" key="2">
    <source>
        <dbReference type="SAM" id="MobiDB-lite"/>
    </source>
</evidence>
<proteinExistence type="predicted"/>
<name>A0AAE8ZVT1_CAEBR</name>
<reference evidence="4 5" key="1">
    <citation type="submission" date="2022-05" db="EMBL/GenBank/DDBJ databases">
        <title>Chromosome-level reference genomes for two strains of Caenorhabditis briggsae: an improved platform for comparative genomics.</title>
        <authorList>
            <person name="Stevens L."/>
            <person name="Andersen E.C."/>
        </authorList>
    </citation>
    <scope>NUCLEOTIDE SEQUENCE [LARGE SCALE GENOMIC DNA]</scope>
    <source>
        <strain evidence="4">QX1410_ONT</strain>
        <tissue evidence="4">Whole-organism</tissue>
    </source>
</reference>
<accession>A0AAE8ZVT1</accession>
<protein>
    <submittedName>
        <fullName evidence="4">Uncharacterized protein</fullName>
    </submittedName>
</protein>
<evidence type="ECO:0000313" key="5">
    <source>
        <dbReference type="Proteomes" id="UP000827892"/>
    </source>
</evidence>
<feature type="coiled-coil region" evidence="1">
    <location>
        <begin position="232"/>
        <end position="289"/>
    </location>
</feature>
<sequence length="417" mass="48146">MSGDPSISESDKSDRNLSNEESEKCTDGLQSELQKDVELKILRNAFTSKTQTISQLEEQFIELNRMDERQKMQIASQKKQIAVLTITRQTQYTESQLLVDELNKKIKEKNCLINNIINKKKKDLEKLEEKHQIELKNAEMKHRAELWQYRQNVRNKKMKDSFMQTEDSDDDYISCSEDIEDNVSCSGDVEDNVEVPKNEQSIDQIETATSFEADHLELSVRLLNIANKLLNIQDKKQQVNNALQTNNQFELDAEKEKNWMVMEENKALRAELNRNKKDHQLEVANLHNRLSDAYGFEKKSWSKSTSGSLFFCLTGNVFGFLFNIYQVRYDIIYGTTGETNILEFRAEKVWTYVAALNFLPYSKLLFSVISLDPVLSSWIMSLIYGCVTLLIPLIVLNTHPGIAKKKKTLVATVSAWN</sequence>
<evidence type="ECO:0000256" key="1">
    <source>
        <dbReference type="SAM" id="Coils"/>
    </source>
</evidence>
<feature type="coiled-coil region" evidence="1">
    <location>
        <begin position="99"/>
        <end position="141"/>
    </location>
</feature>
<keyword evidence="3" id="KW-0812">Transmembrane</keyword>
<feature type="transmembrane region" description="Helical" evidence="3">
    <location>
        <begin position="349"/>
        <end position="369"/>
    </location>
</feature>
<gene>
    <name evidence="4" type="ORF">L3Y34_013808</name>
</gene>
<organism evidence="4 5">
    <name type="scientific">Caenorhabditis briggsae</name>
    <dbReference type="NCBI Taxonomy" id="6238"/>
    <lineage>
        <taxon>Eukaryota</taxon>
        <taxon>Metazoa</taxon>
        <taxon>Ecdysozoa</taxon>
        <taxon>Nematoda</taxon>
        <taxon>Chromadorea</taxon>
        <taxon>Rhabditida</taxon>
        <taxon>Rhabditina</taxon>
        <taxon>Rhabditomorpha</taxon>
        <taxon>Rhabditoidea</taxon>
        <taxon>Rhabditidae</taxon>
        <taxon>Peloderinae</taxon>
        <taxon>Caenorhabditis</taxon>
    </lineage>
</organism>
<keyword evidence="3" id="KW-0472">Membrane</keyword>